<evidence type="ECO:0000259" key="3">
    <source>
        <dbReference type="Pfam" id="PF00535"/>
    </source>
</evidence>
<gene>
    <name evidence="4" type="ORF">SAMN05443292_1333</name>
</gene>
<dbReference type="GO" id="GO:0016758">
    <property type="term" value="F:hexosyltransferase activity"/>
    <property type="evidence" value="ECO:0007669"/>
    <property type="project" value="UniProtKB-ARBA"/>
</dbReference>
<dbReference type="EMBL" id="FOQT01000002">
    <property type="protein sequence ID" value="SFI09689.1"/>
    <property type="molecule type" value="Genomic_DNA"/>
</dbReference>
<dbReference type="RefSeq" id="WP_090079357.1">
    <property type="nucleotide sequence ID" value="NZ_FOQT01000002.1"/>
</dbReference>
<proteinExistence type="predicted"/>
<reference evidence="4 5" key="1">
    <citation type="submission" date="2016-10" db="EMBL/GenBank/DDBJ databases">
        <authorList>
            <person name="de Groot N.N."/>
        </authorList>
    </citation>
    <scope>NUCLEOTIDE SEQUENCE [LARGE SCALE GENOMIC DNA]</scope>
    <source>
        <strain evidence="4 5">DSM 26000</strain>
    </source>
</reference>
<keyword evidence="5" id="KW-1185">Reference proteome</keyword>
<dbReference type="AlphaFoldDB" id="A0A1I3FEN2"/>
<dbReference type="PANTHER" id="PTHR22916">
    <property type="entry name" value="GLYCOSYLTRANSFERASE"/>
    <property type="match status" value="1"/>
</dbReference>
<keyword evidence="1" id="KW-0328">Glycosyltransferase</keyword>
<dbReference type="OrthoDB" id="396512at2"/>
<accession>A0A1I3FEN2</accession>
<dbReference type="STRING" id="1125876.SAMN05443292_1333"/>
<evidence type="ECO:0000256" key="2">
    <source>
        <dbReference type="ARBA" id="ARBA00022679"/>
    </source>
</evidence>
<evidence type="ECO:0000313" key="4">
    <source>
        <dbReference type="EMBL" id="SFI09689.1"/>
    </source>
</evidence>
<dbReference type="InterPro" id="IPR001173">
    <property type="entry name" value="Glyco_trans_2-like"/>
</dbReference>
<keyword evidence="2 4" id="KW-0808">Transferase</keyword>
<evidence type="ECO:0000256" key="1">
    <source>
        <dbReference type="ARBA" id="ARBA00022676"/>
    </source>
</evidence>
<sequence length="309" mass="35818">MVSIIVPIFNASAFLRRTLKSITDQTFTDFEVIMIDDGSTDDSAEICKLYVEKDKRFNYFFKSNSGVSDARNLGLNKSIGNYIAFLDADDTYEKLFLEKLVDLITTNKTISIAVCDITVIDKDGKKVCSDFKIEQKAVIMTDYEFCAKQNFLGAATLWNKIYRKEVFENLRFPSGLLFEDNYVFHEIFGNLKYSLVLLNEYLYNYHHNSSSITRKQLTFGRYKDYIKGLTRRFDFFTSNPVFSCAASQTKNLILYEIVQNFISNEIVRNDLTSRKFLSKFLLTSNVHYKTKALVFLKLFLSSISFKSRN</sequence>
<feature type="domain" description="Glycosyltransferase 2-like" evidence="3">
    <location>
        <begin position="3"/>
        <end position="170"/>
    </location>
</feature>
<organism evidence="4 5">
    <name type="scientific">Halpernia frigidisoli</name>
    <dbReference type="NCBI Taxonomy" id="1125876"/>
    <lineage>
        <taxon>Bacteria</taxon>
        <taxon>Pseudomonadati</taxon>
        <taxon>Bacteroidota</taxon>
        <taxon>Flavobacteriia</taxon>
        <taxon>Flavobacteriales</taxon>
        <taxon>Weeksellaceae</taxon>
        <taxon>Chryseobacterium group</taxon>
        <taxon>Halpernia</taxon>
    </lineage>
</organism>
<dbReference type="SUPFAM" id="SSF53448">
    <property type="entry name" value="Nucleotide-diphospho-sugar transferases"/>
    <property type="match status" value="1"/>
</dbReference>
<dbReference type="Gene3D" id="3.90.550.10">
    <property type="entry name" value="Spore Coat Polysaccharide Biosynthesis Protein SpsA, Chain A"/>
    <property type="match status" value="1"/>
</dbReference>
<name>A0A1I3FEN2_9FLAO</name>
<dbReference type="Proteomes" id="UP000198931">
    <property type="component" value="Unassembled WGS sequence"/>
</dbReference>
<evidence type="ECO:0000313" key="5">
    <source>
        <dbReference type="Proteomes" id="UP000198931"/>
    </source>
</evidence>
<protein>
    <submittedName>
        <fullName evidence="4">Glycosyltransferase involved in cell wall bisynthesis</fullName>
    </submittedName>
</protein>
<dbReference type="InterPro" id="IPR029044">
    <property type="entry name" value="Nucleotide-diphossugar_trans"/>
</dbReference>
<dbReference type="PANTHER" id="PTHR22916:SF51">
    <property type="entry name" value="GLYCOSYLTRANSFERASE EPSH-RELATED"/>
    <property type="match status" value="1"/>
</dbReference>
<dbReference type="CDD" id="cd00761">
    <property type="entry name" value="Glyco_tranf_GTA_type"/>
    <property type="match status" value="1"/>
</dbReference>
<dbReference type="Pfam" id="PF00535">
    <property type="entry name" value="Glycos_transf_2"/>
    <property type="match status" value="1"/>
</dbReference>